<comment type="caution">
    <text evidence="5">The sequence shown here is derived from an EMBL/GenBank/DDBJ whole genome shotgun (WGS) entry which is preliminary data.</text>
</comment>
<gene>
    <name evidence="5" type="ORF">TrST_g12466</name>
</gene>
<evidence type="ECO:0000259" key="4">
    <source>
        <dbReference type="PROSITE" id="PS50237"/>
    </source>
</evidence>
<dbReference type="InterPro" id="IPR042469">
    <property type="entry name" value="HECTD3"/>
</dbReference>
<reference evidence="6" key="1">
    <citation type="journal article" date="2023" name="Commun. Biol.">
        <title>Genome analysis of Parmales, the sister group of diatoms, reveals the evolutionary specialization of diatoms from phago-mixotrophs to photoautotrophs.</title>
        <authorList>
            <person name="Ban H."/>
            <person name="Sato S."/>
            <person name="Yoshikawa S."/>
            <person name="Yamada K."/>
            <person name="Nakamura Y."/>
            <person name="Ichinomiya M."/>
            <person name="Sato N."/>
            <person name="Blanc-Mathieu R."/>
            <person name="Endo H."/>
            <person name="Kuwata A."/>
            <person name="Ogata H."/>
        </authorList>
    </citation>
    <scope>NUCLEOTIDE SEQUENCE [LARGE SCALE GENOMIC DNA]</scope>
    <source>
        <strain evidence="6">NIES 3701</strain>
    </source>
</reference>
<feature type="region of interest" description="Disordered" evidence="3">
    <location>
        <begin position="1"/>
        <end position="33"/>
    </location>
</feature>
<evidence type="ECO:0000313" key="6">
    <source>
        <dbReference type="Proteomes" id="UP001165085"/>
    </source>
</evidence>
<proteinExistence type="predicted"/>
<dbReference type="InterPro" id="IPR000569">
    <property type="entry name" value="HECT_dom"/>
</dbReference>
<keyword evidence="1 2" id="KW-0833">Ubl conjugation pathway</keyword>
<dbReference type="GO" id="GO:0004842">
    <property type="term" value="F:ubiquitin-protein transferase activity"/>
    <property type="evidence" value="ECO:0007669"/>
    <property type="project" value="InterPro"/>
</dbReference>
<dbReference type="PANTHER" id="PTHR46654">
    <property type="entry name" value="E3 UBIQUITIN-PROTEIN LIGASE HECTD3"/>
    <property type="match status" value="1"/>
</dbReference>
<dbReference type="Pfam" id="PF00632">
    <property type="entry name" value="HECT"/>
    <property type="match status" value="1"/>
</dbReference>
<dbReference type="Gene3D" id="3.90.1750.10">
    <property type="entry name" value="Hect, E3 ligase catalytic domains"/>
    <property type="match status" value="1"/>
</dbReference>
<evidence type="ECO:0000256" key="3">
    <source>
        <dbReference type="SAM" id="MobiDB-lite"/>
    </source>
</evidence>
<evidence type="ECO:0000256" key="2">
    <source>
        <dbReference type="PROSITE-ProRule" id="PRU00104"/>
    </source>
</evidence>
<feature type="active site" description="Glycyl thioester intermediate" evidence="2">
    <location>
        <position position="1310"/>
    </location>
</feature>
<dbReference type="Gene3D" id="3.30.2160.10">
    <property type="entry name" value="Hect, E3 ligase catalytic domain"/>
    <property type="match status" value="1"/>
</dbReference>
<dbReference type="InterPro" id="IPR035983">
    <property type="entry name" value="Hect_E3_ubiquitin_ligase"/>
</dbReference>
<dbReference type="EMBL" id="BRXY01000214">
    <property type="protein sequence ID" value="GMH77880.1"/>
    <property type="molecule type" value="Genomic_DNA"/>
</dbReference>
<dbReference type="OrthoDB" id="239701at2759"/>
<dbReference type="PROSITE" id="PS50237">
    <property type="entry name" value="HECT"/>
    <property type="match status" value="1"/>
</dbReference>
<accession>A0A9W7AXQ3</accession>
<name>A0A9W7AXQ3_9STRA</name>
<evidence type="ECO:0000256" key="1">
    <source>
        <dbReference type="ARBA" id="ARBA00022786"/>
    </source>
</evidence>
<feature type="domain" description="HECT" evidence="4">
    <location>
        <begin position="999"/>
        <end position="1343"/>
    </location>
</feature>
<dbReference type="InterPro" id="IPR043136">
    <property type="entry name" value="B30.2/SPRY_sf"/>
</dbReference>
<organism evidence="5 6">
    <name type="scientific">Triparma strigata</name>
    <dbReference type="NCBI Taxonomy" id="1606541"/>
    <lineage>
        <taxon>Eukaryota</taxon>
        <taxon>Sar</taxon>
        <taxon>Stramenopiles</taxon>
        <taxon>Ochrophyta</taxon>
        <taxon>Bolidophyceae</taxon>
        <taxon>Parmales</taxon>
        <taxon>Triparmaceae</taxon>
        <taxon>Triparma</taxon>
    </lineage>
</organism>
<dbReference type="SUPFAM" id="SSF56204">
    <property type="entry name" value="Hect, E3 ligase catalytic domain"/>
    <property type="match status" value="1"/>
</dbReference>
<dbReference type="SMART" id="SM00119">
    <property type="entry name" value="HECTc"/>
    <property type="match status" value="1"/>
</dbReference>
<protein>
    <recommendedName>
        <fullName evidence="4">HECT domain-containing protein</fullName>
    </recommendedName>
</protein>
<dbReference type="PANTHER" id="PTHR46654:SF1">
    <property type="entry name" value="E3 UBIQUITIN-PROTEIN LIGASE HECTD3"/>
    <property type="match status" value="1"/>
</dbReference>
<keyword evidence="6" id="KW-1185">Reference proteome</keyword>
<dbReference type="Proteomes" id="UP001165085">
    <property type="component" value="Unassembled WGS sequence"/>
</dbReference>
<dbReference type="Gene3D" id="2.60.120.920">
    <property type="match status" value="1"/>
</dbReference>
<dbReference type="Gene3D" id="3.30.2410.10">
    <property type="entry name" value="Hect, E3 ligase catalytic domain"/>
    <property type="match status" value="1"/>
</dbReference>
<sequence length="1343" mass="148233">MAPSSLPKKTVSTPQTKLPAAGAVTNTGSVNTKMSSKSLKDALLDSSLKGLLPQPPKNPPILNFTTKLLALPCAYESVHPLPKTEEVHTLTLHLSTPTQHTVTVLTGSDRDTVNGKVDQNNPTLSLLVPSSNPLILRYESTSFPKPTLNLLPLPPSMHTTMTSTETSTTISTTKGFPSFHLPLSSPSPYFYTCKILTPGLAQIGFSTPSFSPSSAAGKGCGDCENSYGFDGSRVFKWHSGGTRWGSPWSANSIITLAYSPQKGQIYCSVDGHPKIGSPQSIMFSNVFKDLRPCLTLNKSCKILVTFTGTLPGFSSVSDCISSTRPSTTLTCKITPGENLTKTKTPPLLKPISTIPTLSGPQKVSRIICPPSSICFGDVISSQSPPTIYELVRGCGIYKKPKAWRKGVEVEEGKWIWEPVGEEGYVGLGCVVRGGVEEGVEGVVCVREDWVEKVKGRGKTVEIESPRREGSGTGDAKVYTMHVTPSNTFLIKPYGSQTYEAIKKRPGEDENSVAYGSETMEILKGLKTSDDTSLIKSIIESLREGVDEMLKLGGAGQANDPNFIVIVNLLTNLLRSRDLESGFGSYLRGVVETVDGNCKKGGKFYAPKHARKLIEMCIVGSLDPDFKLKPDAPMEEKINELKTAGVRILSSCTNANTNASNSEYLSDTLIRLYNSVRSSFKPSTYWKLMSWFETFAVSTFRSYSSTFKAVEDIKLDGSKKLQIIIDPRSRFSGGKLTFSGTHITKRKEGGKETLKPYKITVDDSTNKKFYSTRIEFEGANVNVAFTPKEAPYGSTSPDPVFSFIVHGMGIVNSYKLRKFLTAVDKYGTDIDSWEGVISTKRWSSKEDSGIVKWLNKGGGKEDTQGGRRHVFDMNVTADDLEGGSLGFLAQGRAEIYGLRYRIACLRHFNEAVERAVHLVDVEDGEEGSLGERLRAFSGRIAEEGKERRLKVALEATQGTGGNNTTVILDNFLASKSLDNVGIASSNCIFVQAFKDLNKKPASVLRSVWDGDRVFQVSFRGESGSDAGGVFREGMQRIVEDLFCDYFDLFIGCPNNLHDINLNREKFLPNSKHIGDATAMQMYNFVGKIMGSSLRTNLALPFHFPSYVWKGFCGLKLDREDIVEVDSLFEKWLRDISECTEEMWEWSYGEEAEQVLKWTCTGAAGNELTVRDDPNPVPFALRNVYVEEVIKLRHAELEPALSAMKTGMFEVVPERALALFTWREVEVLVCGNPTFDMEDWKNHSHYSGYSSDDDVIKTFWKVMEEITDEEKSMFCRFVWGRSRLPAKGQPWTTNFHITKRGSVDALPQAHTCFNSLELPPYGTEDLLREKLLCAVRYGVVGILNT</sequence>
<evidence type="ECO:0000313" key="5">
    <source>
        <dbReference type="EMBL" id="GMH77880.1"/>
    </source>
</evidence>
<dbReference type="SUPFAM" id="SSF49899">
    <property type="entry name" value="Concanavalin A-like lectins/glucanases"/>
    <property type="match status" value="1"/>
</dbReference>
<feature type="compositionally biased region" description="Polar residues" evidence="3">
    <location>
        <begin position="24"/>
        <end position="33"/>
    </location>
</feature>
<dbReference type="InterPro" id="IPR013320">
    <property type="entry name" value="ConA-like_dom_sf"/>
</dbReference>